<dbReference type="PROSITE" id="PS52035">
    <property type="entry name" value="PEPTIDASE_M14"/>
    <property type="match status" value="1"/>
</dbReference>
<feature type="signal peptide" evidence="8">
    <location>
        <begin position="1"/>
        <end position="27"/>
    </location>
</feature>
<accession>A0ABU2C949</accession>
<evidence type="ECO:0000313" key="11">
    <source>
        <dbReference type="Proteomes" id="UP001180487"/>
    </source>
</evidence>
<evidence type="ECO:0000256" key="4">
    <source>
        <dbReference type="ARBA" id="ARBA00022801"/>
    </source>
</evidence>
<dbReference type="CDD" id="cd06242">
    <property type="entry name" value="M14-like"/>
    <property type="match status" value="1"/>
</dbReference>
<dbReference type="Pfam" id="PF00246">
    <property type="entry name" value="Peptidase_M14"/>
    <property type="match status" value="1"/>
</dbReference>
<sequence length="587" mass="62681">MRSAHSLPSWTSVAAAILLLTACSSTPLPPWRAPAATAPVPKPAVVAPAPKVEAPAAVAQAVPQASITPQEAGSAAPYSAAVAARFPDPAIAYSTPGLQAGRTSYSSNAEISTWLRNLAAHPNAGAKVSVLSIGQSQQGTPLEALLLTRATSPDAPSVLATGRPTVLLVGQQHGNEPAGSEALLVVARELAQGLLEPLLDKVNVLVVPRANPDGAAADQRATANGIDMNRDHLLLQTPEARALAQLARDYQPTVVLDAHEYTVVGRYLQKYGAVQKYDALLQYAMTANMPEFLTRASEEWFRRPLITALKNQKLSSEWYYTTSTALDDLQVSMGGTQPDTGRNVNGLKNAVSMLIETRGVGIGRMHLQRRVHTQVTAMVSMLQSTATRAEQLGQLRSFIDRETSSLACRGKATIAAGPTKVQYELTMLDPATGNDKQLTVDWNSALELQTLNSRPRPCGYWLSANSTSAVERLQLLGVQVLRIAEPGSLLGDLYKETARSSGTRQDVRGGISDAALIIKTEVALTRSLVDISAGSFYVPLGQPLGNLVLAALEPDTQNSYFANHLLGTLDDTVRVMTEPTVRMERLP</sequence>
<comment type="caution">
    <text evidence="10">The sequence shown here is derived from an EMBL/GenBank/DDBJ whole genome shotgun (WGS) entry which is preliminary data.</text>
</comment>
<dbReference type="InterPro" id="IPR000834">
    <property type="entry name" value="Peptidase_M14"/>
</dbReference>
<dbReference type="SUPFAM" id="SSF53187">
    <property type="entry name" value="Zn-dependent exopeptidases"/>
    <property type="match status" value="1"/>
</dbReference>
<evidence type="ECO:0000256" key="1">
    <source>
        <dbReference type="ARBA" id="ARBA00001947"/>
    </source>
</evidence>
<keyword evidence="4" id="KW-0378">Hydrolase</keyword>
<evidence type="ECO:0000259" key="9">
    <source>
        <dbReference type="PROSITE" id="PS52035"/>
    </source>
</evidence>
<dbReference type="Proteomes" id="UP001180487">
    <property type="component" value="Unassembled WGS sequence"/>
</dbReference>
<keyword evidence="6" id="KW-0482">Metalloprotease</keyword>
<comment type="cofactor">
    <cofactor evidence="1">
        <name>Zn(2+)</name>
        <dbReference type="ChEBI" id="CHEBI:29105"/>
    </cofactor>
</comment>
<dbReference type="SMART" id="SM00631">
    <property type="entry name" value="Zn_pept"/>
    <property type="match status" value="1"/>
</dbReference>
<dbReference type="EMBL" id="JAVDXT010000002">
    <property type="protein sequence ID" value="MDR7377838.1"/>
    <property type="molecule type" value="Genomic_DNA"/>
</dbReference>
<name>A0ABU2C949_9BURK</name>
<keyword evidence="5" id="KW-0862">Zinc</keyword>
<feature type="chain" id="PRO_5047297450" description="Peptidase M14 domain-containing protein" evidence="8">
    <location>
        <begin position="28"/>
        <end position="587"/>
    </location>
</feature>
<protein>
    <recommendedName>
        <fullName evidence="9">Peptidase M14 domain-containing protein</fullName>
    </recommendedName>
</protein>
<evidence type="ECO:0000256" key="7">
    <source>
        <dbReference type="PROSITE-ProRule" id="PRU01379"/>
    </source>
</evidence>
<dbReference type="PROSITE" id="PS51257">
    <property type="entry name" value="PROKAR_LIPOPROTEIN"/>
    <property type="match status" value="1"/>
</dbReference>
<evidence type="ECO:0000256" key="2">
    <source>
        <dbReference type="ARBA" id="ARBA00005988"/>
    </source>
</evidence>
<feature type="active site" description="Proton donor/acceptor" evidence="7">
    <location>
        <position position="356"/>
    </location>
</feature>
<keyword evidence="3" id="KW-0645">Protease</keyword>
<reference evidence="10 11" key="1">
    <citation type="submission" date="2023-07" db="EMBL/GenBank/DDBJ databases">
        <title>Sorghum-associated microbial communities from plants grown in Nebraska, USA.</title>
        <authorList>
            <person name="Schachtman D."/>
        </authorList>
    </citation>
    <scope>NUCLEOTIDE SEQUENCE [LARGE SCALE GENOMIC DNA]</scope>
    <source>
        <strain evidence="10 11">BE313</strain>
    </source>
</reference>
<feature type="domain" description="Peptidase M14" evidence="9">
    <location>
        <begin position="104"/>
        <end position="385"/>
    </location>
</feature>
<dbReference type="Gene3D" id="3.40.630.10">
    <property type="entry name" value="Zn peptidases"/>
    <property type="match status" value="1"/>
</dbReference>
<evidence type="ECO:0000256" key="5">
    <source>
        <dbReference type="ARBA" id="ARBA00022833"/>
    </source>
</evidence>
<dbReference type="RefSeq" id="WP_310373523.1">
    <property type="nucleotide sequence ID" value="NZ_JAVDXT010000002.1"/>
</dbReference>
<comment type="similarity">
    <text evidence="2 7">Belongs to the peptidase M14 family.</text>
</comment>
<evidence type="ECO:0000256" key="6">
    <source>
        <dbReference type="ARBA" id="ARBA00023049"/>
    </source>
</evidence>
<keyword evidence="11" id="KW-1185">Reference proteome</keyword>
<gene>
    <name evidence="10" type="ORF">J2X19_002517</name>
</gene>
<evidence type="ECO:0000256" key="3">
    <source>
        <dbReference type="ARBA" id="ARBA00022670"/>
    </source>
</evidence>
<proteinExistence type="inferred from homology"/>
<dbReference type="PANTHER" id="PTHR11705">
    <property type="entry name" value="PROTEASE FAMILY M14 CARBOXYPEPTIDASE A,B"/>
    <property type="match status" value="1"/>
</dbReference>
<organism evidence="10 11">
    <name type="scientific">Rhodoferax ferrireducens</name>
    <dbReference type="NCBI Taxonomy" id="192843"/>
    <lineage>
        <taxon>Bacteria</taxon>
        <taxon>Pseudomonadati</taxon>
        <taxon>Pseudomonadota</taxon>
        <taxon>Betaproteobacteria</taxon>
        <taxon>Burkholderiales</taxon>
        <taxon>Comamonadaceae</taxon>
        <taxon>Rhodoferax</taxon>
    </lineage>
</organism>
<keyword evidence="8" id="KW-0732">Signal</keyword>
<evidence type="ECO:0000313" key="10">
    <source>
        <dbReference type="EMBL" id="MDR7377838.1"/>
    </source>
</evidence>
<dbReference type="PANTHER" id="PTHR11705:SF143">
    <property type="entry name" value="SLL0236 PROTEIN"/>
    <property type="match status" value="1"/>
</dbReference>
<evidence type="ECO:0000256" key="8">
    <source>
        <dbReference type="SAM" id="SignalP"/>
    </source>
</evidence>